<reference evidence="1 2" key="1">
    <citation type="submission" date="2012-10" db="EMBL/GenBank/DDBJ databases">
        <authorList>
            <person name="Harkins D.M."/>
            <person name="Durkin A.S."/>
            <person name="Brinkac L.M."/>
            <person name="Haft D.H."/>
            <person name="Selengut J.D."/>
            <person name="Sanka R."/>
            <person name="DePew J."/>
            <person name="Purushe J."/>
            <person name="Whelen A.C."/>
            <person name="Vinetz J.M."/>
            <person name="Sutton G.G."/>
            <person name="Nierman W.C."/>
            <person name="Fouts D.E."/>
        </authorList>
    </citation>
    <scope>NUCLEOTIDE SEQUENCE [LARGE SCALE GENOMIC DNA]</scope>
    <source>
        <strain evidence="1 2">2006001853</strain>
    </source>
</reference>
<evidence type="ECO:0000313" key="1">
    <source>
        <dbReference type="EMBL" id="EKR62222.1"/>
    </source>
</evidence>
<dbReference type="InterPro" id="IPR011458">
    <property type="entry name" value="DUF1564"/>
</dbReference>
<evidence type="ECO:0000313" key="2">
    <source>
        <dbReference type="Proteomes" id="UP000001338"/>
    </source>
</evidence>
<proteinExistence type="predicted"/>
<comment type="caution">
    <text evidence="1">The sequence shown here is derived from an EMBL/GenBank/DDBJ whole genome shotgun (WGS) entry which is preliminary data.</text>
</comment>
<protein>
    <submittedName>
        <fullName evidence="1">PF07600 family protein</fullName>
    </submittedName>
</protein>
<organism evidence="1 2">
    <name type="scientific">Leptospira weilii str. 2006001853</name>
    <dbReference type="NCBI Taxonomy" id="1001589"/>
    <lineage>
        <taxon>Bacteria</taxon>
        <taxon>Pseudomonadati</taxon>
        <taxon>Spirochaetota</taxon>
        <taxon>Spirochaetia</taxon>
        <taxon>Leptospirales</taxon>
        <taxon>Leptospiraceae</taxon>
        <taxon>Leptospira</taxon>
    </lineage>
</organism>
<dbReference type="Proteomes" id="UP000001338">
    <property type="component" value="Unassembled WGS sequence"/>
</dbReference>
<dbReference type="GeneID" id="61114315"/>
<dbReference type="RefSeq" id="WP_004500880.1">
    <property type="nucleotide sequence ID" value="NZ_AFLV02000082.1"/>
</dbReference>
<dbReference type="EMBL" id="AFLV02000082">
    <property type="protein sequence ID" value="EKR62222.1"/>
    <property type="molecule type" value="Genomic_DNA"/>
</dbReference>
<dbReference type="AlphaFoldDB" id="A0A828YVD4"/>
<dbReference type="Pfam" id="PF07600">
    <property type="entry name" value="DUF1564"/>
    <property type="match status" value="1"/>
</dbReference>
<name>A0A828YVD4_9LEPT</name>
<gene>
    <name evidence="1" type="ORF">LEP1GSC036_1827</name>
</gene>
<sequence>MGSKEEISLKREITFRKKGAPVTLLIPEQIVRLRKLRADRLNQELSFLLKKYQKSALEKKFLGRSFPAVSYQRKGLKLKKMNFRPNEKDWVALGVLALGLGVSRCLLFAILEEWECTNEIPYYQTGGALTKITLLREILLPQNRFFSQFFHSSS</sequence>
<accession>A0A828YVD4</accession>